<evidence type="ECO:0000313" key="1">
    <source>
        <dbReference type="EMBL" id="ODP26348.1"/>
    </source>
</evidence>
<protein>
    <submittedName>
        <fullName evidence="1">Uncharacterized protein</fullName>
    </submittedName>
</protein>
<sequence>MRNQNVLNDQWIQKRNGVKAFFHKLSVDPSLKQEKESNKDFDVNEWLTKATSPLPKEISHQYGIYEGKTYRPLHTNTQNGVNVAVLVDLLFKQSGLTASADDLVKHINNGGTLEGFITKQEK</sequence>
<proteinExistence type="predicted"/>
<dbReference type="Proteomes" id="UP000094578">
    <property type="component" value="Unassembled WGS sequence"/>
</dbReference>
<keyword evidence="2" id="KW-1185">Reference proteome</keyword>
<organism evidence="1 2">
    <name type="scientific">Paenibacillus nuruki</name>
    <dbReference type="NCBI Taxonomy" id="1886670"/>
    <lineage>
        <taxon>Bacteria</taxon>
        <taxon>Bacillati</taxon>
        <taxon>Bacillota</taxon>
        <taxon>Bacilli</taxon>
        <taxon>Bacillales</taxon>
        <taxon>Paenibacillaceae</taxon>
        <taxon>Paenibacillus</taxon>
    </lineage>
</organism>
<reference evidence="1 2" key="1">
    <citation type="submission" date="2016-08" db="EMBL/GenBank/DDBJ databases">
        <title>Genome sequencing of Paenibacillus sp. TI45-13ar, isolated from Korean traditional nuruk.</title>
        <authorList>
            <person name="Kim S.-J."/>
        </authorList>
    </citation>
    <scope>NUCLEOTIDE SEQUENCE [LARGE SCALE GENOMIC DNA]</scope>
    <source>
        <strain evidence="1 2">TI45-13ar</strain>
    </source>
</reference>
<dbReference type="EMBL" id="MDER01000086">
    <property type="protein sequence ID" value="ODP26348.1"/>
    <property type="molecule type" value="Genomic_DNA"/>
</dbReference>
<gene>
    <name evidence="1" type="ORF">PTI45_04188</name>
</gene>
<name>A0A1E3KXT3_9BACL</name>
<evidence type="ECO:0000313" key="2">
    <source>
        <dbReference type="Proteomes" id="UP000094578"/>
    </source>
</evidence>
<dbReference type="AlphaFoldDB" id="A0A1E3KXT3"/>
<dbReference type="RefSeq" id="WP_069329509.1">
    <property type="nucleotide sequence ID" value="NZ_MDER01000086.1"/>
</dbReference>
<comment type="caution">
    <text evidence="1">The sequence shown here is derived from an EMBL/GenBank/DDBJ whole genome shotgun (WGS) entry which is preliminary data.</text>
</comment>
<accession>A0A1E3KXT3</accession>